<evidence type="ECO:0000313" key="1">
    <source>
        <dbReference type="EnsemblPlants" id="Bo9g078520.1"/>
    </source>
</evidence>
<dbReference type="Proteomes" id="UP000032141">
    <property type="component" value="Chromosome C9"/>
</dbReference>
<keyword evidence="2" id="KW-1185">Reference proteome</keyword>
<organism evidence="1 2">
    <name type="scientific">Brassica oleracea var. oleracea</name>
    <dbReference type="NCBI Taxonomy" id="109376"/>
    <lineage>
        <taxon>Eukaryota</taxon>
        <taxon>Viridiplantae</taxon>
        <taxon>Streptophyta</taxon>
        <taxon>Embryophyta</taxon>
        <taxon>Tracheophyta</taxon>
        <taxon>Spermatophyta</taxon>
        <taxon>Magnoliopsida</taxon>
        <taxon>eudicotyledons</taxon>
        <taxon>Gunneridae</taxon>
        <taxon>Pentapetalae</taxon>
        <taxon>rosids</taxon>
        <taxon>malvids</taxon>
        <taxon>Brassicales</taxon>
        <taxon>Brassicaceae</taxon>
        <taxon>Brassiceae</taxon>
        <taxon>Brassica</taxon>
    </lineage>
</organism>
<reference evidence="1" key="2">
    <citation type="submission" date="2015-03" db="UniProtKB">
        <authorList>
            <consortium name="EnsemblPlants"/>
        </authorList>
    </citation>
    <scope>IDENTIFICATION</scope>
</reference>
<name>A0A0D3E8E0_BRAOL</name>
<dbReference type="HOGENOM" id="CLU_1181662_0_0_1"/>
<accession>A0A0D3E8E0</accession>
<reference evidence="1 2" key="1">
    <citation type="journal article" date="2014" name="Genome Biol.">
        <title>Transcriptome and methylome profiling reveals relics of genome dominance in the mesopolyploid Brassica oleracea.</title>
        <authorList>
            <person name="Parkin I.A."/>
            <person name="Koh C."/>
            <person name="Tang H."/>
            <person name="Robinson S.J."/>
            <person name="Kagale S."/>
            <person name="Clarke W.E."/>
            <person name="Town C.D."/>
            <person name="Nixon J."/>
            <person name="Krishnakumar V."/>
            <person name="Bidwell S.L."/>
            <person name="Denoeud F."/>
            <person name="Belcram H."/>
            <person name="Links M.G."/>
            <person name="Just J."/>
            <person name="Clarke C."/>
            <person name="Bender T."/>
            <person name="Huebert T."/>
            <person name="Mason A.S."/>
            <person name="Pires J.C."/>
            <person name="Barker G."/>
            <person name="Moore J."/>
            <person name="Walley P.G."/>
            <person name="Manoli S."/>
            <person name="Batley J."/>
            <person name="Edwards D."/>
            <person name="Nelson M.N."/>
            <person name="Wang X."/>
            <person name="Paterson A.H."/>
            <person name="King G."/>
            <person name="Bancroft I."/>
            <person name="Chalhoub B."/>
            <person name="Sharpe A.G."/>
        </authorList>
    </citation>
    <scope>NUCLEOTIDE SEQUENCE</scope>
    <source>
        <strain evidence="1 2">cv. TO1000</strain>
    </source>
</reference>
<protein>
    <submittedName>
        <fullName evidence="1">Uncharacterized protein</fullName>
    </submittedName>
</protein>
<dbReference type="AlphaFoldDB" id="A0A0D3E8E0"/>
<sequence length="235" mass="27160">MFRRKRRSVDIGFGSLAGSPQRPLSTPVDLFSMVSELRRLNLRWFGEFMINKISEQPLHYADKILILEDIFDHEPIPTPLVINKYRKTVVYWDVEDYPVPNDIYIDSLRRDIESILLDLGWDDDFARMTWMLVDIICLPVVFPKPNVIVLSKHMEKEAVGCFQGMYFNGVGVLLSKTEPGWLVPDESSAFKLTRLFEQRLDCEKPQREDTLANSVGDSVKDYPCARLQREANVSS</sequence>
<dbReference type="EnsemblPlants" id="Bo9g078520.1">
    <property type="protein sequence ID" value="Bo9g078520.1"/>
    <property type="gene ID" value="Bo9g078520"/>
</dbReference>
<dbReference type="Gramene" id="Bo9g078520.1">
    <property type="protein sequence ID" value="Bo9g078520.1"/>
    <property type="gene ID" value="Bo9g078520"/>
</dbReference>
<evidence type="ECO:0000313" key="2">
    <source>
        <dbReference type="Proteomes" id="UP000032141"/>
    </source>
</evidence>
<proteinExistence type="predicted"/>